<proteinExistence type="inferred from homology"/>
<comment type="subcellular location">
    <subcellularLocation>
        <location evidence="1">Cell membrane</location>
        <topology evidence="1">Multi-pass membrane protein</topology>
    </subcellularLocation>
</comment>
<evidence type="ECO:0000256" key="1">
    <source>
        <dbReference type="ARBA" id="ARBA00004651"/>
    </source>
</evidence>
<dbReference type="AlphaFoldDB" id="A0A379N198"/>
<feature type="transmembrane region" description="Helical" evidence="8">
    <location>
        <begin position="113"/>
        <end position="142"/>
    </location>
</feature>
<dbReference type="PANTHER" id="PTHR30509:SF9">
    <property type="entry name" value="MULTIDRUG RESISTANCE PROTEIN MDTO"/>
    <property type="match status" value="1"/>
</dbReference>
<evidence type="ECO:0000256" key="6">
    <source>
        <dbReference type="ARBA" id="ARBA00043993"/>
    </source>
</evidence>
<dbReference type="RefSeq" id="WP_019461682.1">
    <property type="nucleotide sequence ID" value="NZ_AP031462.1"/>
</dbReference>
<feature type="domain" description="Integral membrane bound transporter" evidence="9">
    <location>
        <begin position="415"/>
        <end position="532"/>
    </location>
</feature>
<reference evidence="10 11" key="1">
    <citation type="submission" date="2018-06" db="EMBL/GenBank/DDBJ databases">
        <authorList>
            <consortium name="Pathogen Informatics"/>
            <person name="Doyle S."/>
        </authorList>
    </citation>
    <scope>NUCLEOTIDE SEQUENCE [LARGE SCALE GENOMIC DNA]</scope>
    <source>
        <strain evidence="10 11">NCTC13291</strain>
    </source>
</reference>
<evidence type="ECO:0000256" key="3">
    <source>
        <dbReference type="ARBA" id="ARBA00022692"/>
    </source>
</evidence>
<dbReference type="GeneID" id="99633237"/>
<comment type="similarity">
    <text evidence="6">Belongs to the YccS/YhfK family.</text>
</comment>
<sequence length="714" mass="76697">MRIADISRLHSPWRATERNPGADLSRLPMGFDIRAIRVAEGVRAALACAVVILLSEWLGKPALIYMAMAAFFTCLCDIGGPIRTRVPALLSFTVAGALIWSGFGLLRNLDLPLLIPLACLGVLCTSFVRVWGAAATAVGNLLSVVLILSLDQPLDLATAGEIAGLFLLGGLWATLLTMVVWRLHPYRPARAAVSQVWHRLAELTEDLRHLTGRPDASGEDWEAHARAHRRAVREEIEFARGIVMDLVGMRGRLSLRGAQALLRLEAGEQLFGALIALSELIETARDPERRAAAGVLLRVLRPILVVLSQAILDDTALPPGRIERALATALRATEADPALHRIATSIAERLRVAAKLSTPGGYQPGGASGTTPALPWRDQMLLPVRANLTWNSAVLRHSLRTAVIAVPALAVTLPFSGNEFAHWLPITVVVTLQPFYATTWQRALERAGGTVLGGLLGAALASGVHDGLTHAALLFPLCVLAFAGRQVSFSAWMAGVTTIVVVLTELLHPTHSSWEVAGLRALFTLAGGLMAVTGWLLLWPSWEPDRMRREVRAALAAHADYARAVLAGAQPDSRIEASRRAAGVSTNNLESSLSRAMQEPGQDRARIEAGLVVDATLRRIAGRLAALRHDPGLRDALDDASWQAWAEWLHASLAALAEARLGPLPRPAAIAEGPALEPLARIVRQVELLQGPIGRLQQAPETETRIGRGAPAQP</sequence>
<evidence type="ECO:0000256" key="5">
    <source>
        <dbReference type="ARBA" id="ARBA00023136"/>
    </source>
</evidence>
<feature type="transmembrane region" description="Helical" evidence="8">
    <location>
        <begin position="491"/>
        <end position="509"/>
    </location>
</feature>
<protein>
    <submittedName>
        <fullName evidence="10">Inner membrane protein yccS</fullName>
    </submittedName>
</protein>
<feature type="transmembrane region" description="Helical" evidence="8">
    <location>
        <begin position="162"/>
        <end position="181"/>
    </location>
</feature>
<keyword evidence="4 8" id="KW-1133">Transmembrane helix</keyword>
<feature type="region of interest" description="Disordered" evidence="7">
    <location>
        <begin position="694"/>
        <end position="714"/>
    </location>
</feature>
<evidence type="ECO:0000256" key="7">
    <source>
        <dbReference type="SAM" id="MobiDB-lite"/>
    </source>
</evidence>
<feature type="transmembrane region" description="Helical" evidence="8">
    <location>
        <begin position="88"/>
        <end position="106"/>
    </location>
</feature>
<feature type="transmembrane region" description="Helical" evidence="8">
    <location>
        <begin position="521"/>
        <end position="539"/>
    </location>
</feature>
<dbReference type="InterPro" id="IPR049453">
    <property type="entry name" value="Memb_transporter_dom"/>
</dbReference>
<evidence type="ECO:0000313" key="10">
    <source>
        <dbReference type="EMBL" id="SUE40619.1"/>
    </source>
</evidence>
<evidence type="ECO:0000256" key="2">
    <source>
        <dbReference type="ARBA" id="ARBA00022475"/>
    </source>
</evidence>
<dbReference type="PANTHER" id="PTHR30509">
    <property type="entry name" value="P-HYDROXYBENZOIC ACID EFFLUX PUMP SUBUNIT-RELATED"/>
    <property type="match status" value="1"/>
</dbReference>
<accession>A0A379N198</accession>
<evidence type="ECO:0000256" key="8">
    <source>
        <dbReference type="SAM" id="Phobius"/>
    </source>
</evidence>
<evidence type="ECO:0000313" key="11">
    <source>
        <dbReference type="Proteomes" id="UP000254919"/>
    </source>
</evidence>
<keyword evidence="3 8" id="KW-0812">Transmembrane</keyword>
<evidence type="ECO:0000256" key="4">
    <source>
        <dbReference type="ARBA" id="ARBA00022989"/>
    </source>
</evidence>
<dbReference type="GO" id="GO:0005886">
    <property type="term" value="C:plasma membrane"/>
    <property type="evidence" value="ECO:0007669"/>
    <property type="project" value="UniProtKB-SubCell"/>
</dbReference>
<keyword evidence="2" id="KW-1003">Cell membrane</keyword>
<keyword evidence="5 8" id="KW-0472">Membrane</keyword>
<dbReference type="EMBL" id="UGVN01000001">
    <property type="protein sequence ID" value="SUE40619.1"/>
    <property type="molecule type" value="Genomic_DNA"/>
</dbReference>
<dbReference type="Pfam" id="PF13515">
    <property type="entry name" value="FUSC_2"/>
    <property type="match status" value="1"/>
</dbReference>
<evidence type="ECO:0000259" key="9">
    <source>
        <dbReference type="Pfam" id="PF13515"/>
    </source>
</evidence>
<gene>
    <name evidence="10" type="primary">yccS_1</name>
    <name evidence="10" type="ORF">NCTC13291_02187</name>
</gene>
<organism evidence="10 11">
    <name type="scientific">Roseomonas mucosa</name>
    <dbReference type="NCBI Taxonomy" id="207340"/>
    <lineage>
        <taxon>Bacteria</taxon>
        <taxon>Pseudomonadati</taxon>
        <taxon>Pseudomonadota</taxon>
        <taxon>Alphaproteobacteria</taxon>
        <taxon>Acetobacterales</taxon>
        <taxon>Roseomonadaceae</taxon>
        <taxon>Roseomonas</taxon>
    </lineage>
</organism>
<name>A0A379N198_9PROT</name>
<dbReference type="Proteomes" id="UP000254919">
    <property type="component" value="Unassembled WGS sequence"/>
</dbReference>